<dbReference type="SUPFAM" id="SSF53098">
    <property type="entry name" value="Ribonuclease H-like"/>
    <property type="match status" value="1"/>
</dbReference>
<dbReference type="SMART" id="SM00950">
    <property type="entry name" value="Piwi"/>
    <property type="match status" value="1"/>
</dbReference>
<dbReference type="InterPro" id="IPR012337">
    <property type="entry name" value="RNaseH-like_sf"/>
</dbReference>
<dbReference type="OrthoDB" id="530017at2"/>
<organism evidence="4 5">
    <name type="scientific">Parapedobacter indicus</name>
    <dbReference type="NCBI Taxonomy" id="1477437"/>
    <lineage>
        <taxon>Bacteria</taxon>
        <taxon>Pseudomonadati</taxon>
        <taxon>Bacteroidota</taxon>
        <taxon>Sphingobacteriia</taxon>
        <taxon>Sphingobacteriales</taxon>
        <taxon>Sphingobacteriaceae</taxon>
        <taxon>Parapedobacter</taxon>
    </lineage>
</organism>
<dbReference type="RefSeq" id="WP_090624110.1">
    <property type="nucleotide sequence ID" value="NZ_FOQO01000001.1"/>
</dbReference>
<feature type="domain" description="Piwi" evidence="3">
    <location>
        <begin position="732"/>
        <end position="1049"/>
    </location>
</feature>
<reference evidence="4 5" key="1">
    <citation type="submission" date="2016-10" db="EMBL/GenBank/DDBJ databases">
        <authorList>
            <person name="de Groot N.N."/>
        </authorList>
    </citation>
    <scope>NUCLEOTIDE SEQUENCE [LARGE SCALE GENOMIC DNA]</scope>
    <source>
        <strain evidence="4 5">RK1</strain>
    </source>
</reference>
<dbReference type="AlphaFoldDB" id="A0A1I3DUW5"/>
<evidence type="ECO:0000256" key="1">
    <source>
        <dbReference type="ARBA" id="ARBA00035012"/>
    </source>
</evidence>
<dbReference type="Proteomes" id="UP000198670">
    <property type="component" value="Unassembled WGS sequence"/>
</dbReference>
<proteinExistence type="inferred from homology"/>
<dbReference type="SUPFAM" id="SSF52467">
    <property type="entry name" value="DHS-like NAD/FAD-binding domain"/>
    <property type="match status" value="1"/>
</dbReference>
<dbReference type="CDD" id="cd04659">
    <property type="entry name" value="Piwi_piwi-like_ProArk"/>
    <property type="match status" value="1"/>
</dbReference>
<evidence type="ECO:0000313" key="5">
    <source>
        <dbReference type="Proteomes" id="UP000198670"/>
    </source>
</evidence>
<comment type="similarity">
    <text evidence="1">Belongs to the argonaute family. Long pAgo subfamily.</text>
</comment>
<protein>
    <recommendedName>
        <fullName evidence="2">Protein argonaute</fullName>
    </recommendedName>
</protein>
<dbReference type="InterPro" id="IPR029035">
    <property type="entry name" value="DHS-like_NAD/FAD-binding_dom"/>
</dbReference>
<dbReference type="Gene3D" id="3.40.50.1220">
    <property type="entry name" value="TPP-binding domain"/>
    <property type="match status" value="1"/>
</dbReference>
<dbReference type="InterPro" id="IPR003165">
    <property type="entry name" value="Piwi"/>
</dbReference>
<keyword evidence="5" id="KW-1185">Reference proteome</keyword>
<evidence type="ECO:0000259" key="3">
    <source>
        <dbReference type="SMART" id="SM00950"/>
    </source>
</evidence>
<dbReference type="Gene3D" id="3.30.420.10">
    <property type="entry name" value="Ribonuclease H-like superfamily/Ribonuclease H"/>
    <property type="match status" value="1"/>
</dbReference>
<dbReference type="STRING" id="1477437.SAMN05444682_101646"/>
<dbReference type="Pfam" id="PF13289">
    <property type="entry name" value="SIR2_2"/>
    <property type="match status" value="1"/>
</dbReference>
<dbReference type="Gene3D" id="3.40.50.2300">
    <property type="match status" value="1"/>
</dbReference>
<gene>
    <name evidence="4" type="ORF">SAMN05444682_101646</name>
</gene>
<sequence>MSNNYILELDQFIRSVEISKTDFFTVLLGAGASINSGIKSADECVWEWKRDIYASKATTHKLGKLDDKSEQVRQAVQTWLDNEGIYPDAGSIEEYSFYIEKCFPIEDDRRKYFQRLCERKEPSVGYKLLCLLSELGTVKSIWTTNFDDLCRDAAIKTGNTIIDVTLDSVERIIRPINTSELLLIKLHGDYKYGQLKNTDEELKTQDETFRSHLIDYLKDKHLIVSGYSGRDKSIMSALKESYSKQGSGRLYWCGYGQNPSDEVLDLITWARQHGRSAFYIPTDGFDKLMISLAKECCKDHTKLVEKFSDCLKAEKQEINRSPFSIETGKLNAIIKGNLFPLKLPKEAFQFQSDLATGLQPWKEIKNLVKPYSIVAVPHRGYVWALGTLSDINTCFEGHIEGSITRAPIDNLELWKDTAIYNLLLSSLTRALSAPKGLRSNGKNLIWKTEPTSHRIFQNIMYSTHEAIRLSITTDGKRYYLSLLPDFRINSDDPNAKISKEVRQDVGRTYFDKLRNKAFDEYLFSWRKLLLKGSNDKLLVEYPHSSASGFNFEIYRLPLFSKVSQSGNKPEIQLSEKFPKAVLHFNGIQYKEPELAFSPKNAAMSVVPKDFHPMRGLKDNAPSDSGLTGHLYDEKINLGVICPREDSQAFSKFLNQHNTIISSNNKNADYLIDYPGFFNVYKVSLNIPLVDSENWLTCPEPTIKSSLKETAFDLRDKIINRIDQQIKNEVKKVIVIYIPDRWLSYTSFQEENEDFDLHDYIKAYCAEKGVATQFIQQDTINSVLQCQINWWLSLSYYVKSLRTPWVLENLDKSTAFAGIGYSVSNKKSARGSIVLGCSHIYNSEGQGLKYKLSKVEDQLYWDKQDRPHLSYNDAFRFGLSIKELFFNAMDELPKRVVVHKRNYFTQDEINGLKDSLLSNGVTNIDLIEVNFADDIRFLATKIAVGMPQADDYAVPRGTCIAFDEYSAFLWTHGIVPSVRNQAWRYYLGGKYIPGPLKITKHYGESNIGTIANEILGLTKMNWNSFDLYSQLPATLNSSNEIARIGRLLSKRDGITYDYRYFI</sequence>
<evidence type="ECO:0000313" key="4">
    <source>
        <dbReference type="EMBL" id="SFH90495.1"/>
    </source>
</evidence>
<evidence type="ECO:0000256" key="2">
    <source>
        <dbReference type="ARBA" id="ARBA00035032"/>
    </source>
</evidence>
<name>A0A1I3DUW5_9SPHI</name>
<accession>A0A1I3DUW5</accession>
<dbReference type="GO" id="GO:0003676">
    <property type="term" value="F:nucleic acid binding"/>
    <property type="evidence" value="ECO:0007669"/>
    <property type="project" value="InterPro"/>
</dbReference>
<dbReference type="InterPro" id="IPR036397">
    <property type="entry name" value="RNaseH_sf"/>
</dbReference>
<dbReference type="EMBL" id="FOQO01000001">
    <property type="protein sequence ID" value="SFH90495.1"/>
    <property type="molecule type" value="Genomic_DNA"/>
</dbReference>